<dbReference type="SUPFAM" id="SSF160379">
    <property type="entry name" value="SP0830-like"/>
    <property type="match status" value="1"/>
</dbReference>
<accession>A0ABV5CFZ0</accession>
<dbReference type="EMBL" id="JBBVGT010000003">
    <property type="protein sequence ID" value="MFB5946486.1"/>
    <property type="molecule type" value="Genomic_DNA"/>
</dbReference>
<proteinExistence type="predicted"/>
<organism evidence="1 2">
    <name type="scientific">Albibacterium profundi</name>
    <dbReference type="NCBI Taxonomy" id="3134906"/>
    <lineage>
        <taxon>Bacteria</taxon>
        <taxon>Pseudomonadati</taxon>
        <taxon>Bacteroidota</taxon>
        <taxon>Sphingobacteriia</taxon>
        <taxon>Sphingobacteriales</taxon>
        <taxon>Sphingobacteriaceae</taxon>
        <taxon>Albibacterium</taxon>
    </lineage>
</organism>
<sequence length="181" mass="20413">MMEIYISILRGINVSGQKLIKMDALKRMYESLGFTNVKHYVQSGNIIFSSETVKADSLAEKISSQVERDFGFQVPVLVMTKEELQKIIDENPFARNAERDLSALYVTFLDGSLGEFDQSAIESVLQNGEAIHFGSNVVYLFCPGGYGRTKLSNTFLERKLKLKATTRNWKTTNKLLQLADT</sequence>
<dbReference type="InterPro" id="IPR012545">
    <property type="entry name" value="DUF1697"/>
</dbReference>
<dbReference type="Proteomes" id="UP001580928">
    <property type="component" value="Unassembled WGS sequence"/>
</dbReference>
<dbReference type="PANTHER" id="PTHR36439">
    <property type="entry name" value="BLL4334 PROTEIN"/>
    <property type="match status" value="1"/>
</dbReference>
<dbReference type="Gene3D" id="3.30.70.1260">
    <property type="entry name" value="bacterial protein sp0830 like"/>
    <property type="match status" value="1"/>
</dbReference>
<comment type="caution">
    <text evidence="1">The sequence shown here is derived from an EMBL/GenBank/DDBJ whole genome shotgun (WGS) entry which is preliminary data.</text>
</comment>
<dbReference type="PANTHER" id="PTHR36439:SF1">
    <property type="entry name" value="DUF1697 DOMAIN-CONTAINING PROTEIN"/>
    <property type="match status" value="1"/>
</dbReference>
<gene>
    <name evidence="1" type="ORF">WKR92_11645</name>
</gene>
<evidence type="ECO:0000313" key="1">
    <source>
        <dbReference type="EMBL" id="MFB5946486.1"/>
    </source>
</evidence>
<reference evidence="1 2" key="1">
    <citation type="submission" date="2024-04" db="EMBL/GenBank/DDBJ databases">
        <title>Albibacterium profundi sp. nov., isolated from sediment of the Challenger Deep of Mariana Trench.</title>
        <authorList>
            <person name="Wang Y."/>
        </authorList>
    </citation>
    <scope>NUCLEOTIDE SEQUENCE [LARGE SCALE GENOMIC DNA]</scope>
    <source>
        <strain evidence="1 2">RHL897</strain>
    </source>
</reference>
<dbReference type="Gene3D" id="3.30.70.1280">
    <property type="entry name" value="SP0830-like domains"/>
    <property type="match status" value="1"/>
</dbReference>
<evidence type="ECO:0000313" key="2">
    <source>
        <dbReference type="Proteomes" id="UP001580928"/>
    </source>
</evidence>
<keyword evidence="2" id="KW-1185">Reference proteome</keyword>
<dbReference type="RefSeq" id="WP_375558015.1">
    <property type="nucleotide sequence ID" value="NZ_JBBVGT010000003.1"/>
</dbReference>
<dbReference type="Pfam" id="PF08002">
    <property type="entry name" value="DUF1697"/>
    <property type="match status" value="1"/>
</dbReference>
<protein>
    <submittedName>
        <fullName evidence="1">DUF1697 domain-containing protein</fullName>
    </submittedName>
</protein>
<dbReference type="PIRSF" id="PIRSF008502">
    <property type="entry name" value="UCP008502"/>
    <property type="match status" value="1"/>
</dbReference>
<name>A0ABV5CFZ0_9SPHI</name>